<evidence type="ECO:0000256" key="2">
    <source>
        <dbReference type="SAM" id="Phobius"/>
    </source>
</evidence>
<reference evidence="3" key="1">
    <citation type="submission" date="2023-07" db="EMBL/GenBank/DDBJ databases">
        <title>Degradation of tert-butanol by M. austroafricanum TBA100.</title>
        <authorList>
            <person name="Helbich S."/>
            <person name="Vainshtein Y."/>
        </authorList>
    </citation>
    <scope>NUCLEOTIDE SEQUENCE</scope>
    <source>
        <strain evidence="3">TBA100</strain>
    </source>
</reference>
<feature type="transmembrane region" description="Helical" evidence="2">
    <location>
        <begin position="215"/>
        <end position="233"/>
    </location>
</feature>
<comment type="caution">
    <text evidence="3">The sequence shown here is derived from an EMBL/GenBank/DDBJ whole genome shotgun (WGS) entry which is preliminary data.</text>
</comment>
<accession>A0ABT8HKJ0</accession>
<keyword evidence="2" id="KW-0812">Transmembrane</keyword>
<feature type="compositionally biased region" description="Pro residues" evidence="1">
    <location>
        <begin position="134"/>
        <end position="144"/>
    </location>
</feature>
<proteinExistence type="predicted"/>
<organism evidence="3 4">
    <name type="scientific">Mycolicibacterium austroafricanum</name>
    <name type="common">Mycobacterium austroafricanum</name>
    <dbReference type="NCBI Taxonomy" id="39687"/>
    <lineage>
        <taxon>Bacteria</taxon>
        <taxon>Bacillati</taxon>
        <taxon>Actinomycetota</taxon>
        <taxon>Actinomycetes</taxon>
        <taxon>Mycobacteriales</taxon>
        <taxon>Mycobacteriaceae</taxon>
        <taxon>Mycolicibacterium</taxon>
    </lineage>
</organism>
<feature type="transmembrane region" description="Helical" evidence="2">
    <location>
        <begin position="34"/>
        <end position="51"/>
    </location>
</feature>
<evidence type="ECO:0000313" key="3">
    <source>
        <dbReference type="EMBL" id="MDN4521275.1"/>
    </source>
</evidence>
<evidence type="ECO:0000256" key="1">
    <source>
        <dbReference type="SAM" id="MobiDB-lite"/>
    </source>
</evidence>
<keyword evidence="4" id="KW-1185">Reference proteome</keyword>
<sequence>MSDPTHPHGNPWDPHAYHAPPPSPNESGLLRNRMLFVATAVLAVGAVLHVLKWAFSAIFGTAGAILLVLVLAAAGGYYWYRTRPAAEAQALRDQLTQTARAAASNVTTRAQTVWNTGSLAAERRSSPATHARQPAPPPPAPATPFLPGAPTGQRPAPAGGAAISALLLVPSLVVYAILWNASFNSPWQSWWLVVGLNVWFVLCVTASARNDGRKVLALLLALAGTVLAGVASSPSEEWSLTALLTTERTVEGYTYSEYSEPPYELLPWIHRLPVLIAVLFVIAWSIARRSQPGWVLGLIPAALLAWWSIWYREEGMTTAPNWLTFWLLNVGVFVGGCLACLAADAVTRTGPRPLPTMPPVPPRSH</sequence>
<feature type="transmembrane region" description="Helical" evidence="2">
    <location>
        <begin position="323"/>
        <end position="343"/>
    </location>
</feature>
<feature type="transmembrane region" description="Helical" evidence="2">
    <location>
        <begin position="190"/>
        <end position="208"/>
    </location>
</feature>
<feature type="transmembrane region" description="Helical" evidence="2">
    <location>
        <begin position="268"/>
        <end position="287"/>
    </location>
</feature>
<dbReference type="Proteomes" id="UP001172687">
    <property type="component" value="Unassembled WGS sequence"/>
</dbReference>
<keyword evidence="2" id="KW-0472">Membrane</keyword>
<gene>
    <name evidence="3" type="ORF">QYF68_26135</name>
</gene>
<feature type="transmembrane region" description="Helical" evidence="2">
    <location>
        <begin position="294"/>
        <end position="311"/>
    </location>
</feature>
<feature type="transmembrane region" description="Helical" evidence="2">
    <location>
        <begin position="158"/>
        <end position="178"/>
    </location>
</feature>
<protein>
    <submittedName>
        <fullName evidence="3">Uncharacterized protein</fullName>
    </submittedName>
</protein>
<evidence type="ECO:0000313" key="4">
    <source>
        <dbReference type="Proteomes" id="UP001172687"/>
    </source>
</evidence>
<feature type="transmembrane region" description="Helical" evidence="2">
    <location>
        <begin position="57"/>
        <end position="80"/>
    </location>
</feature>
<feature type="region of interest" description="Disordered" evidence="1">
    <location>
        <begin position="1"/>
        <end position="24"/>
    </location>
</feature>
<dbReference type="EMBL" id="JAUHTC010000089">
    <property type="protein sequence ID" value="MDN4521275.1"/>
    <property type="molecule type" value="Genomic_DNA"/>
</dbReference>
<name>A0ABT8HKJ0_MYCAO</name>
<keyword evidence="2" id="KW-1133">Transmembrane helix</keyword>
<dbReference type="RefSeq" id="WP_208675604.1">
    <property type="nucleotide sequence ID" value="NZ_CP070380.1"/>
</dbReference>
<feature type="region of interest" description="Disordered" evidence="1">
    <location>
        <begin position="124"/>
        <end position="154"/>
    </location>
</feature>